<reference evidence="3 4" key="1">
    <citation type="submission" date="2024-09" db="EMBL/GenBank/DDBJ databases">
        <authorList>
            <person name="Sun Q."/>
            <person name="Mori K."/>
        </authorList>
    </citation>
    <scope>NUCLEOTIDE SEQUENCE [LARGE SCALE GENOMIC DNA]</scope>
    <source>
        <strain evidence="3 4">CECT 9424</strain>
    </source>
</reference>
<comment type="caution">
    <text evidence="3">The sequence shown here is derived from an EMBL/GenBank/DDBJ whole genome shotgun (WGS) entry which is preliminary data.</text>
</comment>
<keyword evidence="2" id="KW-0472">Membrane</keyword>
<evidence type="ECO:0000256" key="1">
    <source>
        <dbReference type="SAM" id="MobiDB-lite"/>
    </source>
</evidence>
<evidence type="ECO:0000313" key="3">
    <source>
        <dbReference type="EMBL" id="MFB9148896.1"/>
    </source>
</evidence>
<feature type="transmembrane region" description="Helical" evidence="2">
    <location>
        <begin position="7"/>
        <end position="28"/>
    </location>
</feature>
<keyword evidence="2" id="KW-1133">Transmembrane helix</keyword>
<feature type="transmembrane region" description="Helical" evidence="2">
    <location>
        <begin position="79"/>
        <end position="98"/>
    </location>
</feature>
<dbReference type="EMBL" id="JBHMEC010000008">
    <property type="protein sequence ID" value="MFB9148896.1"/>
    <property type="molecule type" value="Genomic_DNA"/>
</dbReference>
<protein>
    <recommendedName>
        <fullName evidence="5">DUF4149 domain-containing protein</fullName>
    </recommendedName>
</protein>
<feature type="transmembrane region" description="Helical" evidence="2">
    <location>
        <begin position="48"/>
        <end position="67"/>
    </location>
</feature>
<gene>
    <name evidence="3" type="ORF">ACFFU4_03925</name>
</gene>
<evidence type="ECO:0000313" key="4">
    <source>
        <dbReference type="Proteomes" id="UP001589670"/>
    </source>
</evidence>
<keyword evidence="2" id="KW-0812">Transmembrane</keyword>
<dbReference type="Proteomes" id="UP001589670">
    <property type="component" value="Unassembled WGS sequence"/>
</dbReference>
<sequence>MSRLHGVFILSGTWAALYAASFLVPYFTAPTDFGFTRGMNRVELFFKYQLAAAAVSVVVWWMGNALIPRWQRWLSRMPALLAIGLLLLVVGVIVVSNMQRPGPTDYVPDPDRPVAAPAMPVQPGAND</sequence>
<keyword evidence="4" id="KW-1185">Reference proteome</keyword>
<evidence type="ECO:0008006" key="5">
    <source>
        <dbReference type="Google" id="ProtNLM"/>
    </source>
</evidence>
<organism evidence="3 4">
    <name type="scientific">Roseovarius ramblicola</name>
    <dbReference type="NCBI Taxonomy" id="2022336"/>
    <lineage>
        <taxon>Bacteria</taxon>
        <taxon>Pseudomonadati</taxon>
        <taxon>Pseudomonadota</taxon>
        <taxon>Alphaproteobacteria</taxon>
        <taxon>Rhodobacterales</taxon>
        <taxon>Roseobacteraceae</taxon>
        <taxon>Roseovarius</taxon>
    </lineage>
</organism>
<feature type="region of interest" description="Disordered" evidence="1">
    <location>
        <begin position="101"/>
        <end position="127"/>
    </location>
</feature>
<dbReference type="RefSeq" id="WP_377067261.1">
    <property type="nucleotide sequence ID" value="NZ_JBHMEC010000008.1"/>
</dbReference>
<evidence type="ECO:0000256" key="2">
    <source>
        <dbReference type="SAM" id="Phobius"/>
    </source>
</evidence>
<name>A0ABV5HWU6_9RHOB</name>
<proteinExistence type="predicted"/>
<accession>A0ABV5HWU6</accession>